<dbReference type="EMBL" id="JACYXZ010000002">
    <property type="protein sequence ID" value="MBD8869623.1"/>
    <property type="molecule type" value="Genomic_DNA"/>
</dbReference>
<dbReference type="Pfam" id="PF11361">
    <property type="entry name" value="DUF3159"/>
    <property type="match status" value="1"/>
</dbReference>
<evidence type="ECO:0000256" key="1">
    <source>
        <dbReference type="SAM" id="MobiDB-lite"/>
    </source>
</evidence>
<evidence type="ECO:0000256" key="2">
    <source>
        <dbReference type="SAM" id="Phobius"/>
    </source>
</evidence>
<feature type="compositionally biased region" description="Acidic residues" evidence="1">
    <location>
        <begin position="201"/>
        <end position="219"/>
    </location>
</feature>
<protein>
    <submittedName>
        <fullName evidence="3">DUF3159 domain-containing protein</fullName>
    </submittedName>
</protein>
<feature type="transmembrane region" description="Helical" evidence="2">
    <location>
        <begin position="48"/>
        <end position="67"/>
    </location>
</feature>
<evidence type="ECO:0000313" key="3">
    <source>
        <dbReference type="EMBL" id="MBD8869623.1"/>
    </source>
</evidence>
<comment type="caution">
    <text evidence="3">The sequence shown here is derived from an EMBL/GenBank/DDBJ whole genome shotgun (WGS) entry which is preliminary data.</text>
</comment>
<sequence length="219" mass="23187">MVEAAVPTIMFTVTFLTTKDLPLALIVSVSAAVLALVVRLVQRSSIQFCFNALVGIGIGALFAYRAARAGGDANDQALAYFLPGLLYNAGYAVVLSFSNLVRWPLVGFMVGSVTGDATAWHRDPQIVKLTSRLTWVLVAPCVIRVVVQTPVYLAGTSGSMDPEAAVAVLGISKLAMGWPLQLAALALMVWLLARNATPVSQDEEPGGSPEDADEVSARR</sequence>
<dbReference type="AlphaFoldDB" id="A0A927PZ63"/>
<gene>
    <name evidence="3" type="ORF">IE331_08300</name>
</gene>
<proteinExistence type="predicted"/>
<feature type="transmembrane region" description="Helical" evidence="2">
    <location>
        <begin position="79"/>
        <end position="101"/>
    </location>
</feature>
<organism evidence="3 4">
    <name type="scientific">Nocardioides donggukensis</name>
    <dbReference type="NCBI Taxonomy" id="2774019"/>
    <lineage>
        <taxon>Bacteria</taxon>
        <taxon>Bacillati</taxon>
        <taxon>Actinomycetota</taxon>
        <taxon>Actinomycetes</taxon>
        <taxon>Propionibacteriales</taxon>
        <taxon>Nocardioidaceae</taxon>
        <taxon>Nocardioides</taxon>
    </lineage>
</organism>
<feature type="region of interest" description="Disordered" evidence="1">
    <location>
        <begin position="199"/>
        <end position="219"/>
    </location>
</feature>
<feature type="transmembrane region" description="Helical" evidence="2">
    <location>
        <begin position="133"/>
        <end position="155"/>
    </location>
</feature>
<feature type="transmembrane region" description="Helical" evidence="2">
    <location>
        <begin position="175"/>
        <end position="193"/>
    </location>
</feature>
<evidence type="ECO:0000313" key="4">
    <source>
        <dbReference type="Proteomes" id="UP000616839"/>
    </source>
</evidence>
<keyword evidence="2" id="KW-0812">Transmembrane</keyword>
<keyword evidence="4" id="KW-1185">Reference proteome</keyword>
<dbReference type="InterPro" id="IPR016566">
    <property type="entry name" value="UCP010219"/>
</dbReference>
<feature type="transmembrane region" description="Helical" evidence="2">
    <location>
        <begin position="21"/>
        <end position="41"/>
    </location>
</feature>
<dbReference type="Proteomes" id="UP000616839">
    <property type="component" value="Unassembled WGS sequence"/>
</dbReference>
<keyword evidence="2" id="KW-1133">Transmembrane helix</keyword>
<keyword evidence="2" id="KW-0472">Membrane</keyword>
<reference evidence="3" key="1">
    <citation type="submission" date="2020-09" db="EMBL/GenBank/DDBJ databases">
        <title>Nocardioides sp. strain MJB4 16S ribosomal RNA gene Genome sequencing and assembly.</title>
        <authorList>
            <person name="Kim I."/>
        </authorList>
    </citation>
    <scope>NUCLEOTIDE SEQUENCE</scope>
    <source>
        <strain evidence="3">MJB4</strain>
    </source>
</reference>
<name>A0A927PZ63_9ACTN</name>
<accession>A0A927PZ63</accession>